<sequence length="133" mass="15090">MAKTCIFKTNEPCNDCGECNKCDLDSKKLCNNCGKCLQLEGYDARAIDIDEIIDDISEVSNDIDENRKDRNEDENIDIDNLALLNKDLKDSDIRVEYIEDIDGLSDLLEDIHKAEGFMKEAFPGLIIVNKNKK</sequence>
<dbReference type="AlphaFoldDB" id="A0A6I6EY19"/>
<name>A0A6I6EY19_9CLOT</name>
<dbReference type="Proteomes" id="UP000422764">
    <property type="component" value="Chromosome"/>
</dbReference>
<keyword evidence="2" id="KW-1185">Reference proteome</keyword>
<accession>A0A6I6EY19</accession>
<reference evidence="1 2" key="1">
    <citation type="submission" date="2019-12" db="EMBL/GenBank/DDBJ databases">
        <title>Genome sequenceing of Clostridium bovifaecis.</title>
        <authorList>
            <person name="Yao Y."/>
        </authorList>
    </citation>
    <scope>NUCLEOTIDE SEQUENCE [LARGE SCALE GENOMIC DNA]</scope>
    <source>
        <strain evidence="1 2">BXX</strain>
    </source>
</reference>
<proteinExistence type="predicted"/>
<protein>
    <submittedName>
        <fullName evidence="1">Uncharacterized protein</fullName>
    </submittedName>
</protein>
<gene>
    <name evidence="1" type="ORF">GOM49_08885</name>
</gene>
<dbReference type="EMBL" id="CP046522">
    <property type="protein sequence ID" value="QGU95191.1"/>
    <property type="molecule type" value="Genomic_DNA"/>
</dbReference>
<evidence type="ECO:0000313" key="1">
    <source>
        <dbReference type="EMBL" id="QGU95191.1"/>
    </source>
</evidence>
<organism evidence="1 2">
    <name type="scientific">Clostridium bovifaecis</name>
    <dbReference type="NCBI Taxonomy" id="2184719"/>
    <lineage>
        <taxon>Bacteria</taxon>
        <taxon>Bacillati</taxon>
        <taxon>Bacillota</taxon>
        <taxon>Clostridia</taxon>
        <taxon>Eubacteriales</taxon>
        <taxon>Clostridiaceae</taxon>
        <taxon>Clostridium</taxon>
    </lineage>
</organism>
<evidence type="ECO:0000313" key="2">
    <source>
        <dbReference type="Proteomes" id="UP000422764"/>
    </source>
</evidence>